<dbReference type="Proteomes" id="UP001500235">
    <property type="component" value="Unassembled WGS sequence"/>
</dbReference>
<keyword evidence="5" id="KW-0902">Two-component regulatory system</keyword>
<keyword evidence="3" id="KW-0808">Transferase</keyword>
<dbReference type="InterPro" id="IPR004358">
    <property type="entry name" value="Sig_transdc_His_kin-like_C"/>
</dbReference>
<evidence type="ECO:0000259" key="7">
    <source>
        <dbReference type="PROSITE" id="PS50109"/>
    </source>
</evidence>
<name>A0ABP7T1N3_9SPHN</name>
<feature type="domain" description="Histidine kinase" evidence="7">
    <location>
        <begin position="225"/>
        <end position="434"/>
    </location>
</feature>
<keyword evidence="9" id="KW-1185">Reference proteome</keyword>
<organism evidence="8 9">
    <name type="scientific">Sphingomonas swuensis</name>
    <dbReference type="NCBI Taxonomy" id="977800"/>
    <lineage>
        <taxon>Bacteria</taxon>
        <taxon>Pseudomonadati</taxon>
        <taxon>Pseudomonadota</taxon>
        <taxon>Alphaproteobacteria</taxon>
        <taxon>Sphingomonadales</taxon>
        <taxon>Sphingomonadaceae</taxon>
        <taxon>Sphingomonas</taxon>
    </lineage>
</organism>
<evidence type="ECO:0000256" key="4">
    <source>
        <dbReference type="ARBA" id="ARBA00022777"/>
    </source>
</evidence>
<dbReference type="SMART" id="SM00387">
    <property type="entry name" value="HATPase_c"/>
    <property type="match status" value="1"/>
</dbReference>
<evidence type="ECO:0000256" key="1">
    <source>
        <dbReference type="ARBA" id="ARBA00000085"/>
    </source>
</evidence>
<evidence type="ECO:0000313" key="8">
    <source>
        <dbReference type="EMBL" id="GAA4019738.1"/>
    </source>
</evidence>
<dbReference type="PROSITE" id="PS50109">
    <property type="entry name" value="HIS_KIN"/>
    <property type="match status" value="1"/>
</dbReference>
<sequence>MASLPVQPPVTARVDPSGRLVSADPALLALQEAAGGRLGTELAVPQLAAVARLAGRLGVPIERQVLAANDSEDLELWLLAKPDREGVTLSVERWLARPPSRSRWSGRAGGEGEEAASDTDRLLTDSELRIVELSPGLARRLRLGEGAVGQPLARLLRPVEDSSGNLPLLSALGSRGSFTAQPALLRGSDEPLLLDGQPREEDGRFAGYVVRVRIPSDAAPLAALPLDDLLKEPLASIIGQAEEIAGRSEGPLRSDYAGYGTDIAAAARHLLDLLAAISREASPDGSAPEGETIDLAELVLDAAGLVQPQAAERGIVLDIGGEGRLAALGQGRAICQILVNLIANAVRFSPAQGSVSITLERGAQASVTVSDLGPGVAPADRTRIFERFEQAGTKAGSAGLGLAISRRLAREMGGEVALLESSTGAVFRLSLPSA</sequence>
<gene>
    <name evidence="8" type="ORF">GCM10022280_19730</name>
</gene>
<dbReference type="InterPro" id="IPR050736">
    <property type="entry name" value="Sensor_HK_Regulatory"/>
</dbReference>
<evidence type="ECO:0000313" key="9">
    <source>
        <dbReference type="Proteomes" id="UP001500235"/>
    </source>
</evidence>
<evidence type="ECO:0000256" key="3">
    <source>
        <dbReference type="ARBA" id="ARBA00022679"/>
    </source>
</evidence>
<dbReference type="PANTHER" id="PTHR43711:SF1">
    <property type="entry name" value="HISTIDINE KINASE 1"/>
    <property type="match status" value="1"/>
</dbReference>
<comment type="catalytic activity">
    <reaction evidence="1">
        <text>ATP + protein L-histidine = ADP + protein N-phospho-L-histidine.</text>
        <dbReference type="EC" id="2.7.13.3"/>
    </reaction>
</comment>
<dbReference type="PRINTS" id="PR00344">
    <property type="entry name" value="BCTRLSENSOR"/>
</dbReference>
<keyword evidence="4" id="KW-0418">Kinase</keyword>
<proteinExistence type="predicted"/>
<dbReference type="RefSeq" id="WP_344707244.1">
    <property type="nucleotide sequence ID" value="NZ_BAABBQ010000001.1"/>
</dbReference>
<feature type="region of interest" description="Disordered" evidence="6">
    <location>
        <begin position="100"/>
        <end position="121"/>
    </location>
</feature>
<dbReference type="EMBL" id="BAABBQ010000001">
    <property type="protein sequence ID" value="GAA4019738.1"/>
    <property type="molecule type" value="Genomic_DNA"/>
</dbReference>
<comment type="caution">
    <text evidence="8">The sequence shown here is derived from an EMBL/GenBank/DDBJ whole genome shotgun (WGS) entry which is preliminary data.</text>
</comment>
<protein>
    <recommendedName>
        <fullName evidence="2">histidine kinase</fullName>
        <ecNumber evidence="2">2.7.13.3</ecNumber>
    </recommendedName>
</protein>
<dbReference type="InterPro" id="IPR036890">
    <property type="entry name" value="HATPase_C_sf"/>
</dbReference>
<dbReference type="InterPro" id="IPR003594">
    <property type="entry name" value="HATPase_dom"/>
</dbReference>
<evidence type="ECO:0000256" key="6">
    <source>
        <dbReference type="SAM" id="MobiDB-lite"/>
    </source>
</evidence>
<accession>A0ABP7T1N3</accession>
<evidence type="ECO:0000256" key="2">
    <source>
        <dbReference type="ARBA" id="ARBA00012438"/>
    </source>
</evidence>
<dbReference type="PANTHER" id="PTHR43711">
    <property type="entry name" value="TWO-COMPONENT HISTIDINE KINASE"/>
    <property type="match status" value="1"/>
</dbReference>
<dbReference type="Gene3D" id="3.30.565.10">
    <property type="entry name" value="Histidine kinase-like ATPase, C-terminal domain"/>
    <property type="match status" value="1"/>
</dbReference>
<dbReference type="InterPro" id="IPR005467">
    <property type="entry name" value="His_kinase_dom"/>
</dbReference>
<evidence type="ECO:0000256" key="5">
    <source>
        <dbReference type="ARBA" id="ARBA00023012"/>
    </source>
</evidence>
<dbReference type="Pfam" id="PF02518">
    <property type="entry name" value="HATPase_c"/>
    <property type="match status" value="1"/>
</dbReference>
<dbReference type="SUPFAM" id="SSF55874">
    <property type="entry name" value="ATPase domain of HSP90 chaperone/DNA topoisomerase II/histidine kinase"/>
    <property type="match status" value="1"/>
</dbReference>
<dbReference type="EC" id="2.7.13.3" evidence="2"/>
<reference evidence="9" key="1">
    <citation type="journal article" date="2019" name="Int. J. Syst. Evol. Microbiol.">
        <title>The Global Catalogue of Microorganisms (GCM) 10K type strain sequencing project: providing services to taxonomists for standard genome sequencing and annotation.</title>
        <authorList>
            <consortium name="The Broad Institute Genomics Platform"/>
            <consortium name="The Broad Institute Genome Sequencing Center for Infectious Disease"/>
            <person name="Wu L."/>
            <person name="Ma J."/>
        </authorList>
    </citation>
    <scope>NUCLEOTIDE SEQUENCE [LARGE SCALE GENOMIC DNA]</scope>
    <source>
        <strain evidence="9">JCM 17563</strain>
    </source>
</reference>